<gene>
    <name evidence="1" type="ORF">Fmac_011447</name>
</gene>
<proteinExistence type="predicted"/>
<protein>
    <submittedName>
        <fullName evidence="1">Uncharacterized protein</fullName>
    </submittedName>
</protein>
<dbReference type="EMBL" id="JBGMDY010000004">
    <property type="protein sequence ID" value="KAL2337001.1"/>
    <property type="molecule type" value="Genomic_DNA"/>
</dbReference>
<sequence>MCLVGPTFARAVSPATKVELQETIVIRGRVPCTSVPLQAQKLIPPLPASKPKPIPLHITLPHAHTPKPPTPAIPPSHTAATPHHLWIKSTLHNIANIPITTSKLLPRLGIRPLHSISVAPVVPILLLVIPSPVYQAPYAPRLAPAARRFLGAFAFLENLRTIVPCGIGVGIRIFQRIISRSSRCNPSISISISIGNRLQLVHFSNNSSSSPSDGTGPIKTLPSAVGVRIILLGLSRATREIEIEIEIVIVIGIGIGIESVLIFRLLHGDEGIGSENVKGGGCVLDHGWHPGRERGER</sequence>
<evidence type="ECO:0000313" key="2">
    <source>
        <dbReference type="Proteomes" id="UP001603857"/>
    </source>
</evidence>
<keyword evidence="2" id="KW-1185">Reference proteome</keyword>
<accession>A0ABD1MMH1</accession>
<dbReference type="Proteomes" id="UP001603857">
    <property type="component" value="Unassembled WGS sequence"/>
</dbReference>
<organism evidence="1 2">
    <name type="scientific">Flemingia macrophylla</name>
    <dbReference type="NCBI Taxonomy" id="520843"/>
    <lineage>
        <taxon>Eukaryota</taxon>
        <taxon>Viridiplantae</taxon>
        <taxon>Streptophyta</taxon>
        <taxon>Embryophyta</taxon>
        <taxon>Tracheophyta</taxon>
        <taxon>Spermatophyta</taxon>
        <taxon>Magnoliopsida</taxon>
        <taxon>eudicotyledons</taxon>
        <taxon>Gunneridae</taxon>
        <taxon>Pentapetalae</taxon>
        <taxon>rosids</taxon>
        <taxon>fabids</taxon>
        <taxon>Fabales</taxon>
        <taxon>Fabaceae</taxon>
        <taxon>Papilionoideae</taxon>
        <taxon>50 kb inversion clade</taxon>
        <taxon>NPAAA clade</taxon>
        <taxon>indigoferoid/millettioid clade</taxon>
        <taxon>Phaseoleae</taxon>
        <taxon>Flemingia</taxon>
    </lineage>
</organism>
<evidence type="ECO:0000313" key="1">
    <source>
        <dbReference type="EMBL" id="KAL2337001.1"/>
    </source>
</evidence>
<name>A0ABD1MMH1_9FABA</name>
<dbReference type="AlphaFoldDB" id="A0ABD1MMH1"/>
<comment type="caution">
    <text evidence="1">The sequence shown here is derived from an EMBL/GenBank/DDBJ whole genome shotgun (WGS) entry which is preliminary data.</text>
</comment>
<reference evidence="1 2" key="1">
    <citation type="submission" date="2024-08" db="EMBL/GenBank/DDBJ databases">
        <title>Insights into the chromosomal genome structure of Flemingia macrophylla.</title>
        <authorList>
            <person name="Ding Y."/>
            <person name="Zhao Y."/>
            <person name="Bi W."/>
            <person name="Wu M."/>
            <person name="Zhao G."/>
            <person name="Gong Y."/>
            <person name="Li W."/>
            <person name="Zhang P."/>
        </authorList>
    </citation>
    <scope>NUCLEOTIDE SEQUENCE [LARGE SCALE GENOMIC DNA]</scope>
    <source>
        <strain evidence="1">DYQJB</strain>
        <tissue evidence="1">Leaf</tissue>
    </source>
</reference>